<feature type="signal peptide" evidence="1">
    <location>
        <begin position="1"/>
        <end position="20"/>
    </location>
</feature>
<accession>A0AA39HXU8</accession>
<gene>
    <name evidence="2" type="ORF">QR680_007168</name>
</gene>
<protein>
    <recommendedName>
        <fullName evidence="4">Secreted protein</fullName>
    </recommendedName>
</protein>
<reference evidence="2" key="1">
    <citation type="submission" date="2023-06" db="EMBL/GenBank/DDBJ databases">
        <title>Genomic analysis of the entomopathogenic nematode Steinernema hermaphroditum.</title>
        <authorList>
            <person name="Schwarz E.M."/>
            <person name="Heppert J.K."/>
            <person name="Baniya A."/>
            <person name="Schwartz H.T."/>
            <person name="Tan C.-H."/>
            <person name="Antoshechkin I."/>
            <person name="Sternberg P.W."/>
            <person name="Goodrich-Blair H."/>
            <person name="Dillman A.R."/>
        </authorList>
    </citation>
    <scope>NUCLEOTIDE SEQUENCE</scope>
    <source>
        <strain evidence="2">PS9179</strain>
        <tissue evidence="2">Whole animal</tissue>
    </source>
</reference>
<feature type="chain" id="PRO_5041212680" description="Secreted protein" evidence="1">
    <location>
        <begin position="21"/>
        <end position="75"/>
    </location>
</feature>
<proteinExistence type="predicted"/>
<evidence type="ECO:0000313" key="2">
    <source>
        <dbReference type="EMBL" id="KAK0414145.1"/>
    </source>
</evidence>
<dbReference type="AlphaFoldDB" id="A0AA39HXU8"/>
<evidence type="ECO:0008006" key="4">
    <source>
        <dbReference type="Google" id="ProtNLM"/>
    </source>
</evidence>
<comment type="caution">
    <text evidence="2">The sequence shown here is derived from an EMBL/GenBank/DDBJ whole genome shotgun (WGS) entry which is preliminary data.</text>
</comment>
<keyword evidence="1" id="KW-0732">Signal</keyword>
<dbReference type="EMBL" id="JAUCMV010000003">
    <property type="protein sequence ID" value="KAK0414145.1"/>
    <property type="molecule type" value="Genomic_DNA"/>
</dbReference>
<organism evidence="2 3">
    <name type="scientific">Steinernema hermaphroditum</name>
    <dbReference type="NCBI Taxonomy" id="289476"/>
    <lineage>
        <taxon>Eukaryota</taxon>
        <taxon>Metazoa</taxon>
        <taxon>Ecdysozoa</taxon>
        <taxon>Nematoda</taxon>
        <taxon>Chromadorea</taxon>
        <taxon>Rhabditida</taxon>
        <taxon>Tylenchina</taxon>
        <taxon>Panagrolaimomorpha</taxon>
        <taxon>Strongyloidoidea</taxon>
        <taxon>Steinernematidae</taxon>
        <taxon>Steinernema</taxon>
    </lineage>
</organism>
<evidence type="ECO:0000256" key="1">
    <source>
        <dbReference type="SAM" id="SignalP"/>
    </source>
</evidence>
<sequence length="75" mass="8648">MVRLTVVLLFVALLLPDAFGRKCHGNKLVNGMWYRWATVNGIEGCFAEVYNRRYHTIHIVRISDILCRVPCTKAK</sequence>
<keyword evidence="3" id="KW-1185">Reference proteome</keyword>
<evidence type="ECO:0000313" key="3">
    <source>
        <dbReference type="Proteomes" id="UP001175271"/>
    </source>
</evidence>
<name>A0AA39HXU8_9BILA</name>
<dbReference type="Proteomes" id="UP001175271">
    <property type="component" value="Unassembled WGS sequence"/>
</dbReference>